<keyword evidence="2" id="KW-1185">Reference proteome</keyword>
<sequence length="104" mass="11743">MSCRVSISYGEAVKQLHKEPGSAVIYARLSLSCLRHSQSLIPDLPWSSCNSRQRTGRFLQGFESADSMRMEGAAGAHYLRQESRYTTRSFLRCNQGRCSHSAER</sequence>
<gene>
    <name evidence="1" type="ORF">QQF64_031168</name>
</gene>
<accession>A0ABR3N5P9</accession>
<reference evidence="1 2" key="1">
    <citation type="submission" date="2023-09" db="EMBL/GenBank/DDBJ databases">
        <authorList>
            <person name="Wang M."/>
        </authorList>
    </citation>
    <scope>NUCLEOTIDE SEQUENCE [LARGE SCALE GENOMIC DNA]</scope>
    <source>
        <strain evidence="1">GT-2023</strain>
        <tissue evidence="1">Liver</tissue>
    </source>
</reference>
<dbReference type="Proteomes" id="UP001558613">
    <property type="component" value="Unassembled WGS sequence"/>
</dbReference>
<name>A0ABR3N5P9_9TELE</name>
<evidence type="ECO:0000313" key="2">
    <source>
        <dbReference type="Proteomes" id="UP001558613"/>
    </source>
</evidence>
<evidence type="ECO:0000313" key="1">
    <source>
        <dbReference type="EMBL" id="KAL1272152.1"/>
    </source>
</evidence>
<proteinExistence type="predicted"/>
<protein>
    <submittedName>
        <fullName evidence="1">Uncharacterized protein</fullName>
    </submittedName>
</protein>
<comment type="caution">
    <text evidence="1">The sequence shown here is derived from an EMBL/GenBank/DDBJ whole genome shotgun (WGS) entry which is preliminary data.</text>
</comment>
<organism evidence="1 2">
    <name type="scientific">Cirrhinus molitorella</name>
    <name type="common">mud carp</name>
    <dbReference type="NCBI Taxonomy" id="172907"/>
    <lineage>
        <taxon>Eukaryota</taxon>
        <taxon>Metazoa</taxon>
        <taxon>Chordata</taxon>
        <taxon>Craniata</taxon>
        <taxon>Vertebrata</taxon>
        <taxon>Euteleostomi</taxon>
        <taxon>Actinopterygii</taxon>
        <taxon>Neopterygii</taxon>
        <taxon>Teleostei</taxon>
        <taxon>Ostariophysi</taxon>
        <taxon>Cypriniformes</taxon>
        <taxon>Cyprinidae</taxon>
        <taxon>Labeoninae</taxon>
        <taxon>Labeonini</taxon>
        <taxon>Cirrhinus</taxon>
    </lineage>
</organism>
<dbReference type="EMBL" id="JAYMGO010000007">
    <property type="protein sequence ID" value="KAL1272152.1"/>
    <property type="molecule type" value="Genomic_DNA"/>
</dbReference>